<dbReference type="GO" id="GO:0003729">
    <property type="term" value="F:mRNA binding"/>
    <property type="evidence" value="ECO:0007669"/>
    <property type="project" value="TreeGrafter"/>
</dbReference>
<dbReference type="GO" id="GO:0006417">
    <property type="term" value="P:regulation of translation"/>
    <property type="evidence" value="ECO:0007669"/>
    <property type="project" value="UniProtKB-KW"/>
</dbReference>
<evidence type="ECO:0000256" key="1">
    <source>
        <dbReference type="ARBA" id="ARBA00022737"/>
    </source>
</evidence>
<dbReference type="InterPro" id="IPR001313">
    <property type="entry name" value="Pumilio_RNA-bd_rpt"/>
</dbReference>
<dbReference type="OrthoDB" id="497380at2759"/>
<dbReference type="PANTHER" id="PTHR13389">
    <property type="entry name" value="PUMILIO HOMOLOG 3"/>
    <property type="match status" value="1"/>
</dbReference>
<evidence type="ECO:0000256" key="3">
    <source>
        <dbReference type="PROSITE-ProRule" id="PRU00317"/>
    </source>
</evidence>
<feature type="repeat" description="Pumilio" evidence="3">
    <location>
        <begin position="192"/>
        <end position="227"/>
    </location>
</feature>
<dbReference type="Proteomes" id="UP000652761">
    <property type="component" value="Unassembled WGS sequence"/>
</dbReference>
<accession>A0A843VVT8</accession>
<evidence type="ECO:0000259" key="5">
    <source>
        <dbReference type="PROSITE" id="PS50303"/>
    </source>
</evidence>
<evidence type="ECO:0000256" key="4">
    <source>
        <dbReference type="SAM" id="MobiDB-lite"/>
    </source>
</evidence>
<dbReference type="EMBL" id="NMUH01002978">
    <property type="protein sequence ID" value="MQM03123.1"/>
    <property type="molecule type" value="Genomic_DNA"/>
</dbReference>
<dbReference type="FunFam" id="1.25.10.10:FF:000405">
    <property type="entry name" value="Pumilio homolog 24"/>
    <property type="match status" value="1"/>
</dbReference>
<feature type="domain" description="PUM-HD" evidence="5">
    <location>
        <begin position="128"/>
        <end position="444"/>
    </location>
</feature>
<organism evidence="6 7">
    <name type="scientific">Colocasia esculenta</name>
    <name type="common">Wild taro</name>
    <name type="synonym">Arum esculentum</name>
    <dbReference type="NCBI Taxonomy" id="4460"/>
    <lineage>
        <taxon>Eukaryota</taxon>
        <taxon>Viridiplantae</taxon>
        <taxon>Streptophyta</taxon>
        <taxon>Embryophyta</taxon>
        <taxon>Tracheophyta</taxon>
        <taxon>Spermatophyta</taxon>
        <taxon>Magnoliopsida</taxon>
        <taxon>Liliopsida</taxon>
        <taxon>Araceae</taxon>
        <taxon>Aroideae</taxon>
        <taxon>Colocasieae</taxon>
        <taxon>Colocasia</taxon>
    </lineage>
</organism>
<keyword evidence="7" id="KW-1185">Reference proteome</keyword>
<dbReference type="PROSITE" id="PS50302">
    <property type="entry name" value="PUM"/>
    <property type="match status" value="3"/>
</dbReference>
<dbReference type="SUPFAM" id="SSF48371">
    <property type="entry name" value="ARM repeat"/>
    <property type="match status" value="1"/>
</dbReference>
<keyword evidence="2" id="KW-0810">Translation regulation</keyword>
<dbReference type="PROSITE" id="PS50303">
    <property type="entry name" value="PUM_HD"/>
    <property type="match status" value="1"/>
</dbReference>
<feature type="repeat" description="Pumilio" evidence="3">
    <location>
        <begin position="156"/>
        <end position="191"/>
    </location>
</feature>
<evidence type="ECO:0000256" key="2">
    <source>
        <dbReference type="ARBA" id="ARBA00022845"/>
    </source>
</evidence>
<protein>
    <recommendedName>
        <fullName evidence="5">PUM-HD domain-containing protein</fullName>
    </recommendedName>
</protein>
<dbReference type="Gene3D" id="1.25.10.10">
    <property type="entry name" value="Leucine-rich Repeat Variant"/>
    <property type="match status" value="1"/>
</dbReference>
<feature type="region of interest" description="Disordered" evidence="4">
    <location>
        <begin position="1"/>
        <end position="101"/>
    </location>
</feature>
<dbReference type="GO" id="GO:0005730">
    <property type="term" value="C:nucleolus"/>
    <property type="evidence" value="ECO:0007669"/>
    <property type="project" value="TreeGrafter"/>
</dbReference>
<dbReference type="SMART" id="SM00025">
    <property type="entry name" value="Pumilio"/>
    <property type="match status" value="3"/>
</dbReference>
<dbReference type="AlphaFoldDB" id="A0A843VVT8"/>
<proteinExistence type="predicted"/>
<dbReference type="InterPro" id="IPR033133">
    <property type="entry name" value="PUM-HD"/>
</dbReference>
<sequence>MAAAKEQGNPSKKRKRVAFATKGAEGRREKPSHPKKPKHFPSGTSKKPPQDKVAGKPPLKTKAPRPKGPKKPGLKSKPVNALSVGDKSDGSAGNKSELLSKRERRVLAKELAEARKKKRKPHYTLQQELALLWEKMRRRNIAKDERSKLVSEALRKMGGKMAEIASSHVSSRVLQTCIKYCSQVEKDAVFEELQPHFLVLSCNAYGVHLVKKMLDNASKKQLEGFISSLHGHVAPLLRHMVGSLVIEHAFQLGNASQKQRLLSELYSPELQLFKDLTLNNKGRLVDVISKLALQKSSVLQHMTSIIQPVLEKGIIDHSIIHTVLLEYLTIADKSSATDVIQQLSSPLLVRMIHTRDGSRVGILCVKHGGAKLLSHPAQGIKTRPARDRIARVGSVLALPIRAGVTQPVPCARIVRARRDRRARPDPPRTGSIRLSTASFELAVF</sequence>
<comment type="caution">
    <text evidence="6">The sequence shown here is derived from an EMBL/GenBank/DDBJ whole genome shotgun (WGS) entry which is preliminary data.</text>
</comment>
<gene>
    <name evidence="6" type="ORF">Taro_035896</name>
</gene>
<dbReference type="Pfam" id="PF00806">
    <property type="entry name" value="PUF"/>
    <property type="match status" value="3"/>
</dbReference>
<name>A0A843VVT8_COLES</name>
<dbReference type="InterPro" id="IPR011989">
    <property type="entry name" value="ARM-like"/>
</dbReference>
<feature type="compositionally biased region" description="Basic residues" evidence="4">
    <location>
        <begin position="62"/>
        <end position="74"/>
    </location>
</feature>
<keyword evidence="1" id="KW-0677">Repeat</keyword>
<feature type="repeat" description="Pumilio" evidence="3">
    <location>
        <begin position="228"/>
        <end position="263"/>
    </location>
</feature>
<dbReference type="PANTHER" id="PTHR13389:SF0">
    <property type="entry name" value="PUMILIO HOMOLOG 3"/>
    <property type="match status" value="1"/>
</dbReference>
<reference evidence="6" key="1">
    <citation type="submission" date="2017-07" db="EMBL/GenBank/DDBJ databases">
        <title>Taro Niue Genome Assembly and Annotation.</title>
        <authorList>
            <person name="Atibalentja N."/>
            <person name="Keating K."/>
            <person name="Fields C.J."/>
        </authorList>
    </citation>
    <scope>NUCLEOTIDE SEQUENCE</scope>
    <source>
        <strain evidence="6">Niue_2</strain>
        <tissue evidence="6">Leaf</tissue>
    </source>
</reference>
<evidence type="ECO:0000313" key="6">
    <source>
        <dbReference type="EMBL" id="MQM03123.1"/>
    </source>
</evidence>
<dbReference type="InterPro" id="IPR040059">
    <property type="entry name" value="PUM3"/>
</dbReference>
<evidence type="ECO:0000313" key="7">
    <source>
        <dbReference type="Proteomes" id="UP000652761"/>
    </source>
</evidence>
<dbReference type="InterPro" id="IPR016024">
    <property type="entry name" value="ARM-type_fold"/>
</dbReference>